<sequence>MSSRTAKTIIVNHLAAPGHRPRMKPLGRIDPQLLAAAIGLISPWNAPKWIFKSERLTGTHSIRWDKLLNDGSRLTDNKSKELLETARMFLAIILFDPNDMFDVNSHETAINRAYTLTGIIDWLIFKGLKRLSDISPVDWEYLKTNVSKGLPSLAGRPNRQKRERLSASRILEIFRVFQHLRDFHIVIMDDGSRLLDDGLSFEPFSSPNDAIMLARQLGAETGRTRSIPPATALHYLDAAIQFVSDYADDIITLKRRLSRAGLETPQPSRRPPGTTLYTLAKLLESNLASQKKSLWVNEGQVDRTKLAYELGVSAPVLYAPKHAELIVRFERTINQSSFTKGEQEASSLLAELRSIPNPELTSGRSSRLVGMRAKSLGLPFTGRNGSASPWPIETVSSSRHGTRSLEAAINDLWSAVFIVIGAFMADRLSEVLEIEVDCLHHGLDGDYLESSIFKETNAKRGISNRRPCPKIVTQAVEVAIALGKDARIRQDSSKLFMAENRNGDSVPDETTIRQRLETFGKRIAVPPDELGHIWLINPHELRRFFAITWVWYFELGDGLDALKKHLRHVDVETTVRYGSSAYHGEVLGEEQREFTHDMMEKAAFNGLDLAGPAGRRIRRWFALLQVHISDPAEMADAIAVQVERKGILLHPTPWGYCMWWLGAARKAKCIKDGKLTDKWPSGRKEPNECGKCINFATHRVFQPFWSSALHRHRRMQSTAGAPKELIEAAVDGERIAGLYAGEEDDI</sequence>
<dbReference type="Gene3D" id="1.10.443.10">
    <property type="entry name" value="Intergrase catalytic core"/>
    <property type="match status" value="1"/>
</dbReference>
<dbReference type="SUPFAM" id="SSF56349">
    <property type="entry name" value="DNA breaking-rejoining enzymes"/>
    <property type="match status" value="1"/>
</dbReference>
<evidence type="ECO:0000313" key="2">
    <source>
        <dbReference type="EMBL" id="OQM74579.1"/>
    </source>
</evidence>
<proteinExistence type="predicted"/>
<dbReference type="RefSeq" id="WP_139789221.1">
    <property type="nucleotide sequence ID" value="NZ_MDET01000027.1"/>
</dbReference>
<protein>
    <recommendedName>
        <fullName evidence="4">Tyr recombinase domain-containing protein</fullName>
    </recommendedName>
</protein>
<gene>
    <name evidence="2" type="ORF">BFN67_21430</name>
</gene>
<dbReference type="STRING" id="1873176.BFN67_21430"/>
<dbReference type="AlphaFoldDB" id="A0A1V8RNQ3"/>
<keyword evidence="3" id="KW-1185">Reference proteome</keyword>
<reference evidence="2 3" key="1">
    <citation type="journal article" date="2016" name="Int. J. Syst. Evol. Microbiol.">
        <title>Pseudaminobacter manganicus sp. nov., isolated from sludge of a manganese mine.</title>
        <authorList>
            <person name="Li J."/>
            <person name="Huang J."/>
            <person name="Liao S."/>
            <person name="Wang G."/>
        </authorList>
    </citation>
    <scope>NUCLEOTIDE SEQUENCE [LARGE SCALE GENOMIC DNA]</scope>
    <source>
        <strain evidence="2 3">JH-7</strain>
    </source>
</reference>
<accession>A0A1V8RNQ3</accession>
<dbReference type="InterPro" id="IPR013762">
    <property type="entry name" value="Integrase-like_cat_sf"/>
</dbReference>
<name>A0A1V8RNQ3_9HYPH</name>
<organism evidence="2 3">
    <name type="scientific">Manganibacter manganicus</name>
    <dbReference type="NCBI Taxonomy" id="1873176"/>
    <lineage>
        <taxon>Bacteria</taxon>
        <taxon>Pseudomonadati</taxon>
        <taxon>Pseudomonadota</taxon>
        <taxon>Alphaproteobacteria</taxon>
        <taxon>Hyphomicrobiales</taxon>
        <taxon>Phyllobacteriaceae</taxon>
        <taxon>Manganibacter</taxon>
    </lineage>
</organism>
<comment type="caution">
    <text evidence="2">The sequence shown here is derived from an EMBL/GenBank/DDBJ whole genome shotgun (WGS) entry which is preliminary data.</text>
</comment>
<dbReference type="GO" id="GO:0015074">
    <property type="term" value="P:DNA integration"/>
    <property type="evidence" value="ECO:0007669"/>
    <property type="project" value="InterPro"/>
</dbReference>
<evidence type="ECO:0008006" key="4">
    <source>
        <dbReference type="Google" id="ProtNLM"/>
    </source>
</evidence>
<dbReference type="Proteomes" id="UP000191905">
    <property type="component" value="Unassembled WGS sequence"/>
</dbReference>
<dbReference type="InterPro" id="IPR011010">
    <property type="entry name" value="DNA_brk_join_enz"/>
</dbReference>
<dbReference type="GO" id="GO:0003677">
    <property type="term" value="F:DNA binding"/>
    <property type="evidence" value="ECO:0007669"/>
    <property type="project" value="InterPro"/>
</dbReference>
<dbReference type="GO" id="GO:0006310">
    <property type="term" value="P:DNA recombination"/>
    <property type="evidence" value="ECO:0007669"/>
    <property type="project" value="UniProtKB-KW"/>
</dbReference>
<dbReference type="OrthoDB" id="7431390at2"/>
<evidence type="ECO:0000313" key="3">
    <source>
        <dbReference type="Proteomes" id="UP000191905"/>
    </source>
</evidence>
<keyword evidence="1" id="KW-0233">DNA recombination</keyword>
<evidence type="ECO:0000256" key="1">
    <source>
        <dbReference type="ARBA" id="ARBA00023172"/>
    </source>
</evidence>
<dbReference type="EMBL" id="MDET01000027">
    <property type="protein sequence ID" value="OQM74579.1"/>
    <property type="molecule type" value="Genomic_DNA"/>
</dbReference>